<evidence type="ECO:0000313" key="3">
    <source>
        <dbReference type="Proteomes" id="UP000557717"/>
    </source>
</evidence>
<organism evidence="2 3">
    <name type="scientific">Haloferula luteola</name>
    <dbReference type="NCBI Taxonomy" id="595692"/>
    <lineage>
        <taxon>Bacteria</taxon>
        <taxon>Pseudomonadati</taxon>
        <taxon>Verrucomicrobiota</taxon>
        <taxon>Verrucomicrobiia</taxon>
        <taxon>Verrucomicrobiales</taxon>
        <taxon>Verrucomicrobiaceae</taxon>
        <taxon>Haloferula</taxon>
    </lineage>
</organism>
<keyword evidence="3" id="KW-1185">Reference proteome</keyword>
<keyword evidence="1" id="KW-0472">Membrane</keyword>
<accession>A0A840VH26</accession>
<dbReference type="Proteomes" id="UP000557717">
    <property type="component" value="Unassembled WGS sequence"/>
</dbReference>
<feature type="transmembrane region" description="Helical" evidence="1">
    <location>
        <begin position="41"/>
        <end position="62"/>
    </location>
</feature>
<keyword evidence="1" id="KW-0812">Transmembrane</keyword>
<dbReference type="RefSeq" id="WP_184020727.1">
    <property type="nucleotide sequence ID" value="NZ_JACHFD010000020.1"/>
</dbReference>
<sequence length="101" mass="11019">MSAFSFQRFTGRFPPLGLTLTLTGYGIAEFLGRRAFLNTHAVLEIGIIVSLLASVVYTIRLAGKGRVLASRWVFLLNLCFGPLIFGFFIVSGMTSILTGND</sequence>
<proteinExistence type="predicted"/>
<dbReference type="AlphaFoldDB" id="A0A840VH26"/>
<evidence type="ECO:0000313" key="2">
    <source>
        <dbReference type="EMBL" id="MBB5353140.1"/>
    </source>
</evidence>
<comment type="caution">
    <text evidence="2">The sequence shown here is derived from an EMBL/GenBank/DDBJ whole genome shotgun (WGS) entry which is preliminary data.</text>
</comment>
<keyword evidence="1" id="KW-1133">Transmembrane helix</keyword>
<dbReference type="EMBL" id="JACHFD010000020">
    <property type="protein sequence ID" value="MBB5353140.1"/>
    <property type="molecule type" value="Genomic_DNA"/>
</dbReference>
<feature type="transmembrane region" description="Helical" evidence="1">
    <location>
        <begin position="74"/>
        <end position="97"/>
    </location>
</feature>
<reference evidence="2 3" key="1">
    <citation type="submission" date="2020-08" db="EMBL/GenBank/DDBJ databases">
        <title>Genomic Encyclopedia of Type Strains, Phase IV (KMG-IV): sequencing the most valuable type-strain genomes for metagenomic binning, comparative biology and taxonomic classification.</title>
        <authorList>
            <person name="Goeker M."/>
        </authorList>
    </citation>
    <scope>NUCLEOTIDE SEQUENCE [LARGE SCALE GENOMIC DNA]</scope>
    <source>
        <strain evidence="2 3">YC6886</strain>
    </source>
</reference>
<gene>
    <name evidence="2" type="ORF">HNR46_003393</name>
</gene>
<evidence type="ECO:0000256" key="1">
    <source>
        <dbReference type="SAM" id="Phobius"/>
    </source>
</evidence>
<name>A0A840VH26_9BACT</name>
<protein>
    <submittedName>
        <fullName evidence="2">Uncharacterized protein</fullName>
    </submittedName>
</protein>